<feature type="region of interest" description="Disordered" evidence="3">
    <location>
        <begin position="1827"/>
        <end position="1846"/>
    </location>
</feature>
<sequence>MRFNVLAKPRTVTQLQDAAKSNNEYLGHDGAFESSNSLTRYNKPNFIDKHQWSFDDTQFHDPKYDPDQQAIISGVEDNKPTKERQVVSFKEAGDKITDLVKKREDGGFEAEVKLDKKNVYSGWDAKMDPKTYEVTVTAPLNPAPGTFAQPRVIVTYSNGSQDIIPLLVTVDHNHTQVSELKLETPGTTKGVPGQDIEAQLTVGKVIDDYGPFTPTSYEVVGGVPEGWTVTVDENGKVTAKSPKDAPSFSTITPKIRATYPDGTIDEVDVSFQVVNNVKVPDYTAVSGKAEEEVKLQPVMPPVGLGGKETDEEPNRYTFEDGTTEYKVGDWTVTIDEDTGELTSTIPKSALPGAQLTVPVKVYYPSGANPQIATGTISVIGDGSGEDNAFYRPQLTKAGESVKSDITTLLDDPKKATYKLPPKKQWPADWEFSIDESGTVTATPGENVPNGATVTIPVEVTYPDGSKASVPADFTVVDAYARANQPSYPTVTGDIGTTVTSKVDRTYLDDNAEPRFSLVTDPKDPDYIAPPRNLTWDQVKIDPVTGEITTPIGANVLPGSSADIPVRVTYKDGSRDFTIATVVAKGKHRQIYEPKYELKTTKPGVEKASPILDDTKVPERDLAEDKSKRFSAPDTVEGWTVEVDESGIVTATPPADAKAGDGIQVPVEVTYLDGSKETVFAPFKVIEEQKDVNEPYYSVEVTGPGVKVDRPIKPNNIPAGSKFAFSVDGDNPITKTTVDGWDYEINPDTGEISVTPPANAKPGDKHDYKITVTYPDGSVDDVPVSTIVKLTNNWESEPVIPSQTVYPGGTATSPIGVEKPAEINLHPDTPYTINPKGKGLEATGENNEFGNPTYKVKTANGDWLVGLDDKGNVISTAPATAKAGDKIDVPVIVTYEDGSKDNAKAVVNVEDVLTREVPFKVEYKYSDEIPAGEYKVETKGELGEEKLNGETREWDQTKAPVNEVIVIGTKPSATSQKVEWKAPIPFEVETRPNPALKPGEIKVVQNGVPGEKTYTADFTSKGDEATVKPEEKQTKAPVNQIIEYGPTLEDQTLTSTKTREVAFETEFIVDNTVPVGQTKIEQEGENGEELITSTQKVENGKPVGEPTITIEETKAPKKQIVRVGSMTDGTYELEEKLPIPFDTRIEYDPEIPAGEYKVVTEGKPGEKITKITQKIENSKVVEATRGETTSTEPVTQVIKVGTKQATASDKVEWKQPIPYPTELRANPNLAPGEVRVVQEGKDGETTYTATFTGTSGEAAKTEESSRTEPTPRIVEYGPGLEDNALVSKTTRSVDFETKVIEDPNLEEGKQVIEHGEFGEEVVTTTQKLVNGKPSGEPEVTTERTKEPKNAVIRIGTKKVEQPTPPTDEPEQPTPPTTPPTDEPTPPTDEPEQPEEPTPDPSVPPKEVELPFTTRIIYDETLKPGEEIVEQEGENGKVEVTVENGQPSVKTTKEPIQRIVRVGTKPADGVEWNERIPFEVQVKLDPTLEAGQHKVEHEGKPGLVHHKSDGSEETLIEKQDHVILIGTKKPEGEPEDPTPVPEGGIEIDVRYTTRVVFDPNLEPGEEVEDVAGKDGKYVIKIVDGKPVAELVEQPVERVVRVGSKPSKRTSWTEELAYDYEIVEDPNLESGKHEIVQPGKPGERIHREDGSVVEVPAQKLIIKVGTKKTEPTAPTEPTDPTEPSVPADPQDPSKGSSEKAKRCVANAFAANSPILWLLPIGLLAGVGYGVNEAFGPQIQQAVGQLNRRVQESLPETDFGRGGHGHNFEQPEWMRELQAQADAVNRQFAGYGEQLQPLGIALGAIAALSLTGVLIAQACREEGFDNGLTVLGSSAEGKTSSEKDGSSSQK</sequence>
<dbReference type="InterPro" id="IPR011098">
    <property type="entry name" value="G5_dom"/>
</dbReference>
<evidence type="ECO:0000259" key="4">
    <source>
        <dbReference type="PROSITE" id="PS51109"/>
    </source>
</evidence>
<feature type="region of interest" description="Disordered" evidence="3">
    <location>
        <begin position="1428"/>
        <end position="1450"/>
    </location>
</feature>
<evidence type="ECO:0000313" key="6">
    <source>
        <dbReference type="Proteomes" id="UP000215374"/>
    </source>
</evidence>
<evidence type="ECO:0000256" key="1">
    <source>
        <dbReference type="ARBA" id="ARBA00022581"/>
    </source>
</evidence>
<feature type="region of interest" description="Disordered" evidence="3">
    <location>
        <begin position="1660"/>
        <end position="1695"/>
    </location>
</feature>
<feature type="domain" description="G5" evidence="4">
    <location>
        <begin position="1046"/>
        <end position="1126"/>
    </location>
</feature>
<dbReference type="PROSITE" id="PS51109">
    <property type="entry name" value="G5"/>
    <property type="match status" value="5"/>
</dbReference>
<dbReference type="SMART" id="SM01208">
    <property type="entry name" value="G5"/>
    <property type="match status" value="10"/>
</dbReference>
<feature type="region of interest" description="Disordered" evidence="3">
    <location>
        <begin position="1325"/>
        <end position="1411"/>
    </location>
</feature>
<feature type="domain" description="G5" evidence="4">
    <location>
        <begin position="968"/>
        <end position="1047"/>
    </location>
</feature>
<feature type="region of interest" description="Disordered" evidence="3">
    <location>
        <begin position="1245"/>
        <end position="1270"/>
    </location>
</feature>
<feature type="domain" description="G5" evidence="4">
    <location>
        <begin position="1201"/>
        <end position="1279"/>
    </location>
</feature>
<dbReference type="InterPro" id="IPR044055">
    <property type="entry name" value="RibLong"/>
</dbReference>
<organism evidence="5 6">
    <name type="scientific">Corynebacterium imitans</name>
    <dbReference type="NCBI Taxonomy" id="156978"/>
    <lineage>
        <taxon>Bacteria</taxon>
        <taxon>Bacillati</taxon>
        <taxon>Actinomycetota</taxon>
        <taxon>Actinomycetes</taxon>
        <taxon>Mycobacteriales</taxon>
        <taxon>Corynebacteriaceae</taxon>
        <taxon>Corynebacterium</taxon>
    </lineage>
</organism>
<gene>
    <name evidence="5" type="primary">aap</name>
    <name evidence="5" type="ORF">SAMEA4535761_00362</name>
</gene>
<reference evidence="5 6" key="1">
    <citation type="submission" date="2017-06" db="EMBL/GenBank/DDBJ databases">
        <authorList>
            <consortium name="Pathogen Informatics"/>
        </authorList>
    </citation>
    <scope>NUCLEOTIDE SEQUENCE [LARGE SCALE GENOMIC DNA]</scope>
    <source>
        <strain evidence="5 6">NCTC13015</strain>
    </source>
</reference>
<dbReference type="EMBL" id="LT906467">
    <property type="protein sequence ID" value="SNV57153.1"/>
    <property type="molecule type" value="Genomic_DNA"/>
</dbReference>
<dbReference type="Gene3D" id="2.20.230.10">
    <property type="entry name" value="Resuscitation-promoting factor rpfb"/>
    <property type="match status" value="9"/>
</dbReference>
<keyword evidence="1" id="KW-0945">Host-virus interaction</keyword>
<name>A0A239YFH9_9CORY</name>
<feature type="compositionally biased region" description="Pro residues" evidence="3">
    <location>
        <begin position="1361"/>
        <end position="1386"/>
    </location>
</feature>
<feature type="domain" description="G5" evidence="4">
    <location>
        <begin position="1278"/>
        <end position="1357"/>
    </location>
</feature>
<accession>A0A239YFH9</accession>
<evidence type="ECO:0000256" key="2">
    <source>
        <dbReference type="ARBA" id="ARBA00022729"/>
    </source>
</evidence>
<evidence type="ECO:0000313" key="5">
    <source>
        <dbReference type="EMBL" id="SNV57153.1"/>
    </source>
</evidence>
<dbReference type="Pfam" id="PF07501">
    <property type="entry name" value="G5"/>
    <property type="match status" value="8"/>
</dbReference>
<protein>
    <submittedName>
        <fullName evidence="5">Surface protein</fullName>
    </submittedName>
</protein>
<feature type="compositionally biased region" description="Acidic residues" evidence="3">
    <location>
        <begin position="1387"/>
        <end position="1396"/>
    </location>
</feature>
<dbReference type="PANTHER" id="PTHR13037:SF24">
    <property type="entry name" value="POLYCOMB PROTEIN PCL-RELATED"/>
    <property type="match status" value="1"/>
</dbReference>
<proteinExistence type="predicted"/>
<dbReference type="Proteomes" id="UP000215374">
    <property type="component" value="Chromosome 1"/>
</dbReference>
<dbReference type="Pfam" id="PF18957">
    <property type="entry name" value="RibLong"/>
    <property type="match status" value="7"/>
</dbReference>
<dbReference type="NCBIfam" id="NF038186">
    <property type="entry name" value="YPDG_rpt"/>
    <property type="match status" value="5"/>
</dbReference>
<keyword evidence="2" id="KW-0732">Signal</keyword>
<evidence type="ECO:0000256" key="3">
    <source>
        <dbReference type="SAM" id="MobiDB-lite"/>
    </source>
</evidence>
<dbReference type="PANTHER" id="PTHR13037">
    <property type="entry name" value="FORMIN"/>
    <property type="match status" value="1"/>
</dbReference>
<dbReference type="Gene3D" id="2.20.230.30">
    <property type="match status" value="1"/>
</dbReference>
<feature type="domain" description="G5" evidence="4">
    <location>
        <begin position="1122"/>
        <end position="1203"/>
    </location>
</feature>
<feature type="compositionally biased region" description="Low complexity" evidence="3">
    <location>
        <begin position="1668"/>
        <end position="1679"/>
    </location>
</feature>
<feature type="compositionally biased region" description="Basic and acidic residues" evidence="3">
    <location>
        <begin position="1835"/>
        <end position="1846"/>
    </location>
</feature>